<dbReference type="PANTHER" id="PTHR48475:SF2">
    <property type="entry name" value="RIBONUCLEASE H"/>
    <property type="match status" value="1"/>
</dbReference>
<dbReference type="EMBL" id="CP144694">
    <property type="protein sequence ID" value="WVZ04208.1"/>
    <property type="molecule type" value="Genomic_DNA"/>
</dbReference>
<dbReference type="Gene3D" id="3.30.420.10">
    <property type="entry name" value="Ribonuclease H-like superfamily/Ribonuclease H"/>
    <property type="match status" value="1"/>
</dbReference>
<dbReference type="Pfam" id="PF13456">
    <property type="entry name" value="RVT_3"/>
    <property type="match status" value="1"/>
</dbReference>
<dbReference type="SUPFAM" id="SSF53098">
    <property type="entry name" value="Ribonuclease H-like"/>
    <property type="match status" value="1"/>
</dbReference>
<dbReference type="AlphaFoldDB" id="A0AAQ3N6N8"/>
<dbReference type="GO" id="GO:0003676">
    <property type="term" value="F:nucleic acid binding"/>
    <property type="evidence" value="ECO:0007669"/>
    <property type="project" value="InterPro"/>
</dbReference>
<dbReference type="Proteomes" id="UP001374535">
    <property type="component" value="Chromosome 7"/>
</dbReference>
<proteinExistence type="predicted"/>
<keyword evidence="3" id="KW-1185">Reference proteome</keyword>
<dbReference type="InterPro" id="IPR012337">
    <property type="entry name" value="RNaseH-like_sf"/>
</dbReference>
<dbReference type="InterPro" id="IPR036397">
    <property type="entry name" value="RNaseH_sf"/>
</dbReference>
<feature type="domain" description="RNase H type-1" evidence="1">
    <location>
        <begin position="17"/>
        <end position="112"/>
    </location>
</feature>
<sequence>MTGPPTIILEESDDPILKQAICFNFSVSNNQTEDEALIARLQLAHELKVKKLCCYNDSQLIINHVKVSYQTKYPSLQKYLHMVKNLLERFDEFKINHVPREENDKADELSKTS</sequence>
<accession>A0AAQ3N6N8</accession>
<dbReference type="GO" id="GO:0004523">
    <property type="term" value="F:RNA-DNA hybrid ribonuclease activity"/>
    <property type="evidence" value="ECO:0007669"/>
    <property type="project" value="InterPro"/>
</dbReference>
<evidence type="ECO:0000259" key="1">
    <source>
        <dbReference type="Pfam" id="PF13456"/>
    </source>
</evidence>
<dbReference type="InterPro" id="IPR002156">
    <property type="entry name" value="RNaseH_domain"/>
</dbReference>
<name>A0AAQ3N6N8_VIGMU</name>
<reference evidence="2 3" key="1">
    <citation type="journal article" date="2023" name="Life. Sci Alliance">
        <title>Evolutionary insights into 3D genome organization and epigenetic landscape of Vigna mungo.</title>
        <authorList>
            <person name="Junaid A."/>
            <person name="Singh B."/>
            <person name="Bhatia S."/>
        </authorList>
    </citation>
    <scope>NUCLEOTIDE SEQUENCE [LARGE SCALE GENOMIC DNA]</scope>
    <source>
        <strain evidence="2">Urdbean</strain>
    </source>
</reference>
<protein>
    <recommendedName>
        <fullName evidence="1">RNase H type-1 domain-containing protein</fullName>
    </recommendedName>
</protein>
<dbReference type="CDD" id="cd09279">
    <property type="entry name" value="RNase_HI_like"/>
    <property type="match status" value="1"/>
</dbReference>
<organism evidence="2 3">
    <name type="scientific">Vigna mungo</name>
    <name type="common">Black gram</name>
    <name type="synonym">Phaseolus mungo</name>
    <dbReference type="NCBI Taxonomy" id="3915"/>
    <lineage>
        <taxon>Eukaryota</taxon>
        <taxon>Viridiplantae</taxon>
        <taxon>Streptophyta</taxon>
        <taxon>Embryophyta</taxon>
        <taxon>Tracheophyta</taxon>
        <taxon>Spermatophyta</taxon>
        <taxon>Magnoliopsida</taxon>
        <taxon>eudicotyledons</taxon>
        <taxon>Gunneridae</taxon>
        <taxon>Pentapetalae</taxon>
        <taxon>rosids</taxon>
        <taxon>fabids</taxon>
        <taxon>Fabales</taxon>
        <taxon>Fabaceae</taxon>
        <taxon>Papilionoideae</taxon>
        <taxon>50 kb inversion clade</taxon>
        <taxon>NPAAA clade</taxon>
        <taxon>indigoferoid/millettioid clade</taxon>
        <taxon>Phaseoleae</taxon>
        <taxon>Vigna</taxon>
    </lineage>
</organism>
<evidence type="ECO:0000313" key="3">
    <source>
        <dbReference type="Proteomes" id="UP001374535"/>
    </source>
</evidence>
<dbReference type="PANTHER" id="PTHR48475">
    <property type="entry name" value="RIBONUCLEASE H"/>
    <property type="match status" value="1"/>
</dbReference>
<evidence type="ECO:0000313" key="2">
    <source>
        <dbReference type="EMBL" id="WVZ04208.1"/>
    </source>
</evidence>
<gene>
    <name evidence="2" type="ORF">V8G54_025014</name>
</gene>